<name>K4ATY7_SOLLC</name>
<accession>K4ATY7</accession>
<dbReference type="PROSITE" id="PS50142">
    <property type="entry name" value="RNASE_3_2"/>
    <property type="match status" value="1"/>
</dbReference>
<reference evidence="3" key="1">
    <citation type="journal article" date="2012" name="Nature">
        <title>The tomato genome sequence provides insights into fleshy fruit evolution.</title>
        <authorList>
            <consortium name="Tomato Genome Consortium"/>
        </authorList>
    </citation>
    <scope>NUCLEOTIDE SEQUENCE [LARGE SCALE GENOMIC DNA]</scope>
    <source>
        <strain evidence="3">cv. Heinz 1706</strain>
    </source>
</reference>
<dbReference type="PaxDb" id="4081-Solyc01g011520.1.1"/>
<dbReference type="HOGENOM" id="CLU_099244_0_0_1"/>
<proteinExistence type="predicted"/>
<dbReference type="eggNOG" id="KOG0701">
    <property type="taxonomic scope" value="Eukaryota"/>
</dbReference>
<keyword evidence="4" id="KW-1185">Reference proteome</keyword>
<protein>
    <recommendedName>
        <fullName evidence="2">RNase III domain-containing protein</fullName>
    </recommendedName>
</protein>
<feature type="domain" description="RNase III" evidence="2">
    <location>
        <begin position="1"/>
        <end position="60"/>
    </location>
</feature>
<dbReference type="EnsemblPlants" id="Solyc01g011520.1.1">
    <property type="protein sequence ID" value="Solyc01g011520.1.1"/>
    <property type="gene ID" value="Solyc01g011520.1"/>
</dbReference>
<reference evidence="3" key="2">
    <citation type="submission" date="2015-06" db="UniProtKB">
        <authorList>
            <consortium name="EnsemblPlants"/>
        </authorList>
    </citation>
    <scope>IDENTIFICATION</scope>
    <source>
        <strain evidence="3">cv. Heinz 1706</strain>
    </source>
</reference>
<dbReference type="Pfam" id="PF00636">
    <property type="entry name" value="Ribonuclease_3"/>
    <property type="match status" value="1"/>
</dbReference>
<dbReference type="PANTHER" id="PTHR14950">
    <property type="entry name" value="DICER-RELATED"/>
    <property type="match status" value="1"/>
</dbReference>
<dbReference type="PANTHER" id="PTHR14950:SF70">
    <property type="entry name" value="ENDORIBONUCLEASE DICER HOMOLOG 2"/>
    <property type="match status" value="1"/>
</dbReference>
<dbReference type="SUPFAM" id="SSF69065">
    <property type="entry name" value="RNase III domain-like"/>
    <property type="match status" value="1"/>
</dbReference>
<dbReference type="CDD" id="cd00593">
    <property type="entry name" value="RIBOc"/>
    <property type="match status" value="1"/>
</dbReference>
<sequence length="188" mass="21539">MTTKKCLQNFHLESLENLDDSFLRYAISIQSFKTYENYHEGLLNIKKSKIISNVALFKLGCVPTSARTGNVAALLFMKWIEMDIDFIDAPILRHFIVNAKKLVNVRYLEITATLNVSRPFAASLHKHILHSSLDLQRQICYTVENCEKLDIVSTFGWESETTFPIVVEDVVRTFIGAIFVDSIFEKDT</sequence>
<dbReference type="Gramene" id="Solyc01g011520.1.1">
    <property type="protein sequence ID" value="Solyc01g011520.1.1"/>
    <property type="gene ID" value="Solyc01g011520.1"/>
</dbReference>
<evidence type="ECO:0000313" key="3">
    <source>
        <dbReference type="EnsemblPlants" id="Solyc01g011520.1.1"/>
    </source>
</evidence>
<dbReference type="InParanoid" id="K4ATY7"/>
<evidence type="ECO:0000259" key="2">
    <source>
        <dbReference type="PROSITE" id="PS50142"/>
    </source>
</evidence>
<dbReference type="Gene3D" id="1.10.1520.10">
    <property type="entry name" value="Ribonuclease III domain"/>
    <property type="match status" value="1"/>
</dbReference>
<evidence type="ECO:0000256" key="1">
    <source>
        <dbReference type="ARBA" id="ARBA00022801"/>
    </source>
</evidence>
<dbReference type="PhylomeDB" id="K4ATY7"/>
<dbReference type="InterPro" id="IPR036389">
    <property type="entry name" value="RNase_III_sf"/>
</dbReference>
<dbReference type="AlphaFoldDB" id="K4ATY7"/>
<dbReference type="STRING" id="4081.K4ATY7"/>
<dbReference type="GO" id="GO:0004525">
    <property type="term" value="F:ribonuclease III activity"/>
    <property type="evidence" value="ECO:0007669"/>
    <property type="project" value="InterPro"/>
</dbReference>
<dbReference type="GO" id="GO:0006396">
    <property type="term" value="P:RNA processing"/>
    <property type="evidence" value="ECO:0007669"/>
    <property type="project" value="InterPro"/>
</dbReference>
<evidence type="ECO:0000313" key="4">
    <source>
        <dbReference type="Proteomes" id="UP000004994"/>
    </source>
</evidence>
<dbReference type="Proteomes" id="UP000004994">
    <property type="component" value="Chromosome 1"/>
</dbReference>
<keyword evidence="1" id="KW-0378">Hydrolase</keyword>
<organism evidence="3">
    <name type="scientific">Solanum lycopersicum</name>
    <name type="common">Tomato</name>
    <name type="synonym">Lycopersicon esculentum</name>
    <dbReference type="NCBI Taxonomy" id="4081"/>
    <lineage>
        <taxon>Eukaryota</taxon>
        <taxon>Viridiplantae</taxon>
        <taxon>Streptophyta</taxon>
        <taxon>Embryophyta</taxon>
        <taxon>Tracheophyta</taxon>
        <taxon>Spermatophyta</taxon>
        <taxon>Magnoliopsida</taxon>
        <taxon>eudicotyledons</taxon>
        <taxon>Gunneridae</taxon>
        <taxon>Pentapetalae</taxon>
        <taxon>asterids</taxon>
        <taxon>lamiids</taxon>
        <taxon>Solanales</taxon>
        <taxon>Solanaceae</taxon>
        <taxon>Solanoideae</taxon>
        <taxon>Solaneae</taxon>
        <taxon>Solanum</taxon>
        <taxon>Solanum subgen. Lycopersicon</taxon>
    </lineage>
</organism>
<dbReference type="InterPro" id="IPR000999">
    <property type="entry name" value="RNase_III_dom"/>
</dbReference>